<gene>
    <name evidence="1" type="ORF">LEA_12029</name>
</gene>
<organism evidence="1">
    <name type="scientific">human gut metagenome</name>
    <dbReference type="NCBI Taxonomy" id="408170"/>
    <lineage>
        <taxon>unclassified sequences</taxon>
        <taxon>metagenomes</taxon>
        <taxon>organismal metagenomes</taxon>
    </lineage>
</organism>
<proteinExistence type="predicted"/>
<evidence type="ECO:0000313" key="1">
    <source>
        <dbReference type="EMBL" id="EKC62078.1"/>
    </source>
</evidence>
<accession>K1SWK6</accession>
<comment type="caution">
    <text evidence="1">The sequence shown here is derived from an EMBL/GenBank/DDBJ whole genome shotgun (WGS) entry which is preliminary data.</text>
</comment>
<feature type="non-terminal residue" evidence="1">
    <location>
        <position position="1"/>
    </location>
</feature>
<protein>
    <submittedName>
        <fullName evidence="1">Uncharacterized protein</fullName>
    </submittedName>
</protein>
<name>K1SWK6_9ZZZZ</name>
<reference evidence="1" key="1">
    <citation type="journal article" date="2013" name="Environ. Microbiol.">
        <title>Microbiota from the distal guts of lean and obese adolescents exhibit partial functional redundancy besides clear differences in community structure.</title>
        <authorList>
            <person name="Ferrer M."/>
            <person name="Ruiz A."/>
            <person name="Lanza F."/>
            <person name="Haange S.B."/>
            <person name="Oberbach A."/>
            <person name="Till H."/>
            <person name="Bargiela R."/>
            <person name="Campoy C."/>
            <person name="Segura M.T."/>
            <person name="Richter M."/>
            <person name="von Bergen M."/>
            <person name="Seifert J."/>
            <person name="Suarez A."/>
        </authorList>
    </citation>
    <scope>NUCLEOTIDE SEQUENCE</scope>
</reference>
<sequence>QRRKFVDAIFDLLASTQRINWKEMRKDVHAGVTAIRGVREQIDIETARMIANLLGRLAVIGAGNALEMLRQKTPFQQESAQKEQGGLEHV</sequence>
<dbReference type="EMBL" id="AJWY01008127">
    <property type="protein sequence ID" value="EKC62078.1"/>
    <property type="molecule type" value="Genomic_DNA"/>
</dbReference>
<dbReference type="AlphaFoldDB" id="K1SWK6"/>